<dbReference type="Gene3D" id="1.10.287.1060">
    <property type="entry name" value="ESAT-6-like"/>
    <property type="match status" value="1"/>
</dbReference>
<dbReference type="GO" id="GO:0000815">
    <property type="term" value="C:ESCRT III complex"/>
    <property type="evidence" value="ECO:0007669"/>
    <property type="project" value="TreeGrafter"/>
</dbReference>
<dbReference type="OrthoDB" id="5592979at2759"/>
<sequence>MVKWKNWFGTGCKGEKLALSHSTHDKLNETIEMLERRKVALQEKVAIENDRYKGFTKFKNKKAAMECLRRKSFYETQLEQIENCRSRVTDQMRRINSLTL</sequence>
<evidence type="ECO:0000313" key="7">
    <source>
        <dbReference type="Proteomes" id="UP000631114"/>
    </source>
</evidence>
<dbReference type="GO" id="GO:0032511">
    <property type="term" value="P:late endosome to vacuole transport via multivesicular body sorting pathway"/>
    <property type="evidence" value="ECO:0007669"/>
    <property type="project" value="TreeGrafter"/>
</dbReference>
<proteinExistence type="inferred from homology"/>
<evidence type="ECO:0000256" key="1">
    <source>
        <dbReference type="ARBA" id="ARBA00004177"/>
    </source>
</evidence>
<dbReference type="InterPro" id="IPR005024">
    <property type="entry name" value="Snf7_fam"/>
</dbReference>
<keyword evidence="3" id="KW-0967">Endosome</keyword>
<protein>
    <submittedName>
        <fullName evidence="6">Uncharacterized protein</fullName>
    </submittedName>
</protein>
<name>A0A835H5Y2_9MAGN</name>
<comment type="similarity">
    <text evidence="2">Belongs to the SNF7 family.</text>
</comment>
<evidence type="ECO:0000256" key="4">
    <source>
        <dbReference type="SAM" id="Coils"/>
    </source>
</evidence>
<dbReference type="PANTHER" id="PTHR22761:SF10">
    <property type="entry name" value="GH13992P"/>
    <property type="match status" value="1"/>
</dbReference>
<reference evidence="6 7" key="1">
    <citation type="submission" date="2020-10" db="EMBL/GenBank/DDBJ databases">
        <title>The Coptis chinensis genome and diversification of protoberbering-type alkaloids.</title>
        <authorList>
            <person name="Wang B."/>
            <person name="Shu S."/>
            <person name="Song C."/>
            <person name="Liu Y."/>
        </authorList>
    </citation>
    <scope>NUCLEOTIDE SEQUENCE [LARGE SCALE GENOMIC DNA]</scope>
    <source>
        <strain evidence="6">HL-2020</strain>
        <tissue evidence="6">Leaf</tissue>
    </source>
</reference>
<dbReference type="PANTHER" id="PTHR22761">
    <property type="entry name" value="CHARGED MULTIVESICULAR BODY PROTEIN"/>
    <property type="match status" value="1"/>
</dbReference>
<comment type="caution">
    <text evidence="6">The sequence shown here is derived from an EMBL/GenBank/DDBJ whole genome shotgun (WGS) entry which is preliminary data.</text>
</comment>
<evidence type="ECO:0000256" key="2">
    <source>
        <dbReference type="ARBA" id="ARBA00006190"/>
    </source>
</evidence>
<dbReference type="Proteomes" id="UP000631114">
    <property type="component" value="Unassembled WGS sequence"/>
</dbReference>
<keyword evidence="4" id="KW-0175">Coiled coil</keyword>
<evidence type="ECO:0000313" key="5">
    <source>
        <dbReference type="EMBL" id="KAF9591798.1"/>
    </source>
</evidence>
<gene>
    <name evidence="5" type="ORF">IFM89_007353</name>
    <name evidence="6" type="ORF">IFM89_025636</name>
</gene>
<feature type="coiled-coil region" evidence="4">
    <location>
        <begin position="24"/>
        <end position="51"/>
    </location>
</feature>
<dbReference type="EMBL" id="JADFTS010000008">
    <property type="protein sequence ID" value="KAF9591798.1"/>
    <property type="molecule type" value="Genomic_DNA"/>
</dbReference>
<evidence type="ECO:0000256" key="3">
    <source>
        <dbReference type="ARBA" id="ARBA00022753"/>
    </source>
</evidence>
<dbReference type="GO" id="GO:0006900">
    <property type="term" value="P:vesicle budding from membrane"/>
    <property type="evidence" value="ECO:0007669"/>
    <property type="project" value="TreeGrafter"/>
</dbReference>
<accession>A0A835H5Y2</accession>
<dbReference type="GO" id="GO:0009898">
    <property type="term" value="C:cytoplasmic side of plasma membrane"/>
    <property type="evidence" value="ECO:0007669"/>
    <property type="project" value="TreeGrafter"/>
</dbReference>
<comment type="subcellular location">
    <subcellularLocation>
        <location evidence="1">Endosome</location>
    </subcellularLocation>
</comment>
<dbReference type="Pfam" id="PF03357">
    <property type="entry name" value="Snf7"/>
    <property type="match status" value="1"/>
</dbReference>
<keyword evidence="7" id="KW-1185">Reference proteome</keyword>
<dbReference type="AlphaFoldDB" id="A0A835H5Y2"/>
<evidence type="ECO:0000313" key="6">
    <source>
        <dbReference type="EMBL" id="KAF9593851.1"/>
    </source>
</evidence>
<dbReference type="EMBL" id="JADFTS010000008">
    <property type="protein sequence ID" value="KAF9593851.1"/>
    <property type="molecule type" value="Genomic_DNA"/>
</dbReference>
<organism evidence="6 7">
    <name type="scientific">Coptis chinensis</name>
    <dbReference type="NCBI Taxonomy" id="261450"/>
    <lineage>
        <taxon>Eukaryota</taxon>
        <taxon>Viridiplantae</taxon>
        <taxon>Streptophyta</taxon>
        <taxon>Embryophyta</taxon>
        <taxon>Tracheophyta</taxon>
        <taxon>Spermatophyta</taxon>
        <taxon>Magnoliopsida</taxon>
        <taxon>Ranunculales</taxon>
        <taxon>Ranunculaceae</taxon>
        <taxon>Coptidoideae</taxon>
        <taxon>Coptis</taxon>
    </lineage>
</organism>
<dbReference type="GO" id="GO:0005771">
    <property type="term" value="C:multivesicular body"/>
    <property type="evidence" value="ECO:0007669"/>
    <property type="project" value="TreeGrafter"/>
</dbReference>